<dbReference type="SUPFAM" id="SSF52507">
    <property type="entry name" value="Homo-oligomeric flavin-containing Cys decarboxylases, HFCD"/>
    <property type="match status" value="1"/>
</dbReference>
<dbReference type="RefSeq" id="WP_396682602.1">
    <property type="nucleotide sequence ID" value="NZ_JBIRPU010000018.1"/>
</dbReference>
<dbReference type="Pfam" id="PF02441">
    <property type="entry name" value="Flavoprotein"/>
    <property type="match status" value="1"/>
</dbReference>
<gene>
    <name evidence="2" type="ORF">ACH4OY_22405</name>
</gene>
<evidence type="ECO:0000259" key="1">
    <source>
        <dbReference type="Pfam" id="PF02441"/>
    </source>
</evidence>
<reference evidence="2 3" key="1">
    <citation type="submission" date="2024-10" db="EMBL/GenBank/DDBJ databases">
        <title>The Natural Products Discovery Center: Release of the First 8490 Sequenced Strains for Exploring Actinobacteria Biosynthetic Diversity.</title>
        <authorList>
            <person name="Kalkreuter E."/>
            <person name="Kautsar S.A."/>
            <person name="Yang D."/>
            <person name="Bader C.D."/>
            <person name="Teijaro C.N."/>
            <person name="Fluegel L."/>
            <person name="Davis C.M."/>
            <person name="Simpson J.R."/>
            <person name="Lauterbach L."/>
            <person name="Steele A.D."/>
            <person name="Gui C."/>
            <person name="Meng S."/>
            <person name="Li G."/>
            <person name="Viehrig K."/>
            <person name="Ye F."/>
            <person name="Su P."/>
            <person name="Kiefer A.F."/>
            <person name="Nichols A."/>
            <person name="Cepeda A.J."/>
            <person name="Yan W."/>
            <person name="Fan B."/>
            <person name="Jiang Y."/>
            <person name="Adhikari A."/>
            <person name="Zheng C.-J."/>
            <person name="Schuster L."/>
            <person name="Cowan T.M."/>
            <person name="Smanski M.J."/>
            <person name="Chevrette M.G."/>
            <person name="De Carvalho L.P.S."/>
            <person name="Shen B."/>
        </authorList>
    </citation>
    <scope>NUCLEOTIDE SEQUENCE [LARGE SCALE GENOMIC DNA]</scope>
    <source>
        <strain evidence="2 3">NPDC021253</strain>
    </source>
</reference>
<evidence type="ECO:0000313" key="3">
    <source>
        <dbReference type="Proteomes" id="UP001611075"/>
    </source>
</evidence>
<dbReference type="InterPro" id="IPR003382">
    <property type="entry name" value="Flavoprotein"/>
</dbReference>
<sequence length="177" mass="19080">MTDHPVLYLVVCAAPPAQRIGELVELLMRDGWTVCVIATPTAATWIDRQALAEQTGRPVRWRPRLPGETDPHPKADAVLVVPATFNTLNKWALGINDTVALGILNELLGSGLPILASPYAKESLTAHPSFGGHLRLLATAGIEFTETDALRPSEPTATFRWPLIVARAGRHLPASDA</sequence>
<dbReference type="InterPro" id="IPR036551">
    <property type="entry name" value="Flavin_trans-like"/>
</dbReference>
<name>A0ABW7SNZ1_9ACTN</name>
<dbReference type="EMBL" id="JBIRPU010000018">
    <property type="protein sequence ID" value="MFI0795403.1"/>
    <property type="molecule type" value="Genomic_DNA"/>
</dbReference>
<keyword evidence="3" id="KW-1185">Reference proteome</keyword>
<dbReference type="Gene3D" id="3.40.50.1950">
    <property type="entry name" value="Flavin prenyltransferase-like"/>
    <property type="match status" value="1"/>
</dbReference>
<proteinExistence type="predicted"/>
<protein>
    <submittedName>
        <fullName evidence="2">Flavoprotein</fullName>
    </submittedName>
</protein>
<dbReference type="Proteomes" id="UP001611075">
    <property type="component" value="Unassembled WGS sequence"/>
</dbReference>
<evidence type="ECO:0000313" key="2">
    <source>
        <dbReference type="EMBL" id="MFI0795403.1"/>
    </source>
</evidence>
<accession>A0ABW7SNZ1</accession>
<organism evidence="2 3">
    <name type="scientific">Micromonospora rubida</name>
    <dbReference type="NCBI Taxonomy" id="2697657"/>
    <lineage>
        <taxon>Bacteria</taxon>
        <taxon>Bacillati</taxon>
        <taxon>Actinomycetota</taxon>
        <taxon>Actinomycetes</taxon>
        <taxon>Micromonosporales</taxon>
        <taxon>Micromonosporaceae</taxon>
        <taxon>Micromonospora</taxon>
    </lineage>
</organism>
<comment type="caution">
    <text evidence="2">The sequence shown here is derived from an EMBL/GenBank/DDBJ whole genome shotgun (WGS) entry which is preliminary data.</text>
</comment>
<feature type="domain" description="Flavoprotein" evidence="1">
    <location>
        <begin position="9"/>
        <end position="100"/>
    </location>
</feature>